<dbReference type="PANTHER" id="PTHR11712">
    <property type="entry name" value="POLYKETIDE SYNTHASE-RELATED"/>
    <property type="match status" value="1"/>
</dbReference>
<evidence type="ECO:0000256" key="1">
    <source>
        <dbReference type="ARBA" id="ARBA00008467"/>
    </source>
</evidence>
<dbReference type="Pfam" id="PF00109">
    <property type="entry name" value="ketoacyl-synt"/>
    <property type="match status" value="1"/>
</dbReference>
<organism evidence="11 12">
    <name type="scientific">Huso huso</name>
    <name type="common">Beluga</name>
    <name type="synonym">Acipenser huso</name>
    <dbReference type="NCBI Taxonomy" id="61971"/>
    <lineage>
        <taxon>Eukaryota</taxon>
        <taxon>Metazoa</taxon>
        <taxon>Chordata</taxon>
        <taxon>Craniata</taxon>
        <taxon>Vertebrata</taxon>
        <taxon>Euteleostomi</taxon>
        <taxon>Actinopterygii</taxon>
        <taxon>Chondrostei</taxon>
        <taxon>Acipenseriformes</taxon>
        <taxon>Acipenseridae</taxon>
        <taxon>Huso</taxon>
    </lineage>
</organism>
<keyword evidence="5" id="KW-0276">Fatty acid metabolism</keyword>
<comment type="caution">
    <text evidence="11">The sequence shown here is derived from an EMBL/GenBank/DDBJ whole genome shotgun (WGS) entry which is preliminary data.</text>
</comment>
<dbReference type="InterPro" id="IPR014030">
    <property type="entry name" value="Ketoacyl_synth_N"/>
</dbReference>
<comment type="similarity">
    <text evidence="1 9">Belongs to the thiolase-like superfamily. Beta-ketoacyl-ACP synthases family.</text>
</comment>
<evidence type="ECO:0000259" key="10">
    <source>
        <dbReference type="PROSITE" id="PS52004"/>
    </source>
</evidence>
<keyword evidence="4 9" id="KW-0808">Transferase</keyword>
<reference evidence="11 12" key="1">
    <citation type="submission" date="2021-05" db="EMBL/GenBank/DDBJ databases">
        <authorList>
            <person name="Zahm M."/>
            <person name="Klopp C."/>
            <person name="Cabau C."/>
            <person name="Kuhl H."/>
            <person name="Suciu R."/>
            <person name="Ciorpac M."/>
            <person name="Holostenco D."/>
            <person name="Gessner J."/>
            <person name="Wuertz S."/>
            <person name="Hohne C."/>
            <person name="Stock M."/>
            <person name="Gislard M."/>
            <person name="Lluch J."/>
            <person name="Milhes M."/>
            <person name="Lampietro C."/>
            <person name="Lopez Roques C."/>
            <person name="Donnadieu C."/>
            <person name="Du K."/>
            <person name="Schartl M."/>
            <person name="Guiguen Y."/>
        </authorList>
    </citation>
    <scope>NUCLEOTIDE SEQUENCE [LARGE SCALE GENOMIC DNA]</scope>
    <source>
        <strain evidence="11">Hh-F2</strain>
        <tissue evidence="11">Blood</tissue>
    </source>
</reference>
<name>A0ABR1A3J8_HUSHU</name>
<dbReference type="CDD" id="cd00834">
    <property type="entry name" value="KAS_I_II"/>
    <property type="match status" value="1"/>
</dbReference>
<dbReference type="PANTHER" id="PTHR11712:SF336">
    <property type="entry name" value="3-OXOACYL-[ACYL-CARRIER-PROTEIN] SYNTHASE, MITOCHONDRIAL"/>
    <property type="match status" value="1"/>
</dbReference>
<keyword evidence="3" id="KW-0444">Lipid biosynthesis</keyword>
<evidence type="ECO:0000256" key="9">
    <source>
        <dbReference type="RuleBase" id="RU003694"/>
    </source>
</evidence>
<dbReference type="EC" id="2.3.1.41" evidence="2"/>
<evidence type="ECO:0000313" key="12">
    <source>
        <dbReference type="Proteomes" id="UP001369086"/>
    </source>
</evidence>
<dbReference type="PROSITE" id="PS52004">
    <property type="entry name" value="KS3_2"/>
    <property type="match status" value="1"/>
</dbReference>
<evidence type="ECO:0000256" key="3">
    <source>
        <dbReference type="ARBA" id="ARBA00022516"/>
    </source>
</evidence>
<dbReference type="InterPro" id="IPR014031">
    <property type="entry name" value="Ketoacyl_synth_C"/>
</dbReference>
<sequence>MLKGFIIQLFGSCTIGAGRVVHQNSFLRMLLNQQKRVLKSAHLNLLSLTSRFCQSYSNVQVRLYSSPVPQKIPRRVVITGIGLVSPLGVGNALPWNHLINGESGIVNLKTDDYKNVPCKVAACVPRGDGVGEFKEEMFVSKADIKAMSPATIMALAAAELALKDSGWYPQSELDQLTSGVAVGMGMVPLEDIAETAIMFKTKGYNKVSPFFVPRILVNMAAGQISIKYKLKGPNHAVSTACTTGAHAVGDASRFIAHGDAAVMIAGGTEACIGPLSIAGFARARALSTSCNSTPKLASRPFHPERDGFVMGEGAALLILEEYQHAVDRGARIYAEVLGYGLSGDASHMTAPSSDGDGAFRCMSAAIKDAGIHPEEVTYINAHATSTPLGDAAENQAIKRLFQRNSHSLAVSSTKGATGHLLGAAGALEAAFTALACYHGTLPPTLNLDRTDPGFDLNYVPCTAQEWKSASRRIALTNSFGFGGTNATLCFSSMVL</sequence>
<keyword evidence="12" id="KW-1185">Reference proteome</keyword>
<evidence type="ECO:0000256" key="4">
    <source>
        <dbReference type="ARBA" id="ARBA00022679"/>
    </source>
</evidence>
<dbReference type="InterPro" id="IPR000794">
    <property type="entry name" value="Beta-ketoacyl_synthase"/>
</dbReference>
<accession>A0ABR1A3J8</accession>
<gene>
    <name evidence="11" type="ORF">HHUSO_G3792</name>
</gene>
<evidence type="ECO:0000313" key="11">
    <source>
        <dbReference type="EMBL" id="KAK6491662.1"/>
    </source>
</evidence>
<dbReference type="SMART" id="SM00825">
    <property type="entry name" value="PKS_KS"/>
    <property type="match status" value="1"/>
</dbReference>
<dbReference type="InterPro" id="IPR017568">
    <property type="entry name" value="3-oxoacyl-ACP_synth-2"/>
</dbReference>
<keyword evidence="6" id="KW-0443">Lipid metabolism</keyword>
<evidence type="ECO:0000256" key="5">
    <source>
        <dbReference type="ARBA" id="ARBA00022832"/>
    </source>
</evidence>
<keyword evidence="8" id="KW-0012">Acyltransferase</keyword>
<dbReference type="Proteomes" id="UP001369086">
    <property type="component" value="Unassembled WGS sequence"/>
</dbReference>
<dbReference type="NCBIfam" id="TIGR03150">
    <property type="entry name" value="fabF"/>
    <property type="match status" value="1"/>
</dbReference>
<feature type="domain" description="Ketosynthase family 3 (KS3)" evidence="10">
    <location>
        <begin position="73"/>
        <end position="492"/>
    </location>
</feature>
<dbReference type="PROSITE" id="PS00606">
    <property type="entry name" value="KS3_1"/>
    <property type="match status" value="1"/>
</dbReference>
<evidence type="ECO:0000256" key="8">
    <source>
        <dbReference type="ARBA" id="ARBA00023315"/>
    </source>
</evidence>
<dbReference type="NCBIfam" id="NF005589">
    <property type="entry name" value="PRK07314.1"/>
    <property type="match status" value="1"/>
</dbReference>
<evidence type="ECO:0000256" key="6">
    <source>
        <dbReference type="ARBA" id="ARBA00023098"/>
    </source>
</evidence>
<dbReference type="Pfam" id="PF02801">
    <property type="entry name" value="Ketoacyl-synt_C"/>
    <property type="match status" value="1"/>
</dbReference>
<dbReference type="InterPro" id="IPR016039">
    <property type="entry name" value="Thiolase-like"/>
</dbReference>
<evidence type="ECO:0000256" key="7">
    <source>
        <dbReference type="ARBA" id="ARBA00023160"/>
    </source>
</evidence>
<dbReference type="Gene3D" id="3.40.47.10">
    <property type="match status" value="2"/>
</dbReference>
<dbReference type="EMBL" id="JAHFZB010000003">
    <property type="protein sequence ID" value="KAK6491662.1"/>
    <property type="molecule type" value="Genomic_DNA"/>
</dbReference>
<dbReference type="SUPFAM" id="SSF53901">
    <property type="entry name" value="Thiolase-like"/>
    <property type="match status" value="2"/>
</dbReference>
<dbReference type="InterPro" id="IPR018201">
    <property type="entry name" value="Ketoacyl_synth_AS"/>
</dbReference>
<evidence type="ECO:0000256" key="2">
    <source>
        <dbReference type="ARBA" id="ARBA00013191"/>
    </source>
</evidence>
<proteinExistence type="inferred from homology"/>
<protein>
    <recommendedName>
        <fullName evidence="2">beta-ketoacyl-[acyl-carrier-protein] synthase I</fullName>
        <ecNumber evidence="2">2.3.1.41</ecNumber>
    </recommendedName>
</protein>
<dbReference type="InterPro" id="IPR020841">
    <property type="entry name" value="PKS_Beta-ketoAc_synthase_dom"/>
</dbReference>
<keyword evidence="7" id="KW-0275">Fatty acid biosynthesis</keyword>